<sequence>MSDINRLVIDNFQSHEHTVIEFGKGLNVITGPSDQGKSAILRALKWVLYNEPRGTEFIRHGAFTARVSIELSNGYEIIRERSKSRNKYTVISPDGTVQSFEGFGNEVPEEVIKAHGIPKVTLDKDLKSSLNIADQLESPFLIAETGAVRAKAIGRLTGVHIIDNAIRECMVDIRRESQSEDRIRNQLKDISSKIDDFQYLDEMKKRLQESEELIQKLGSLIERMRLAENTRDRYEGIKTELEKTQTVLKKLENLEDCETTILRCSSLALKLDSIKRLGQSLHKVEEGIRESEEMQKRTENLEMVKRLVDELDDKCSRKNSLEELNRLKAGLDRELKRCHSVLDASEVIKDVEHHAKLLESKIQRINQLAEINEKYRNIIRDIQKAGMYLNKIKHASLAEEQVAQAEKDILRLTKLQEIKQNLDSISSYITEGEKYLGNNKEQIDRLLEKYLGHLKVLGRCPLCGSAISDAELKDIIKHYEEVH</sequence>
<feature type="coiled-coil region" evidence="4">
    <location>
        <begin position="348"/>
        <end position="415"/>
    </location>
</feature>
<feature type="domain" description="Rad50/SbcC-type AAA" evidence="5">
    <location>
        <begin position="6"/>
        <end position="289"/>
    </location>
</feature>
<dbReference type="PANTHER" id="PTHR32114">
    <property type="entry name" value="ABC TRANSPORTER ABCH.3"/>
    <property type="match status" value="1"/>
</dbReference>
<dbReference type="Gene3D" id="1.10.287.510">
    <property type="entry name" value="Helix hairpin bin"/>
    <property type="match status" value="1"/>
</dbReference>
<evidence type="ECO:0000256" key="3">
    <source>
        <dbReference type="ARBA" id="ARBA00013368"/>
    </source>
</evidence>
<comment type="caution">
    <text evidence="6">The sequence shown here is derived from an EMBL/GenBank/DDBJ whole genome shotgun (WGS) entry which is preliminary data.</text>
</comment>
<dbReference type="Proteomes" id="UP000236151">
    <property type="component" value="Unassembled WGS sequence"/>
</dbReference>
<dbReference type="Pfam" id="PF13476">
    <property type="entry name" value="AAA_23"/>
    <property type="match status" value="1"/>
</dbReference>
<organism evidence="6 7">
    <name type="scientific">Clostridium thermosuccinogenes</name>
    <dbReference type="NCBI Taxonomy" id="84032"/>
    <lineage>
        <taxon>Bacteria</taxon>
        <taxon>Bacillati</taxon>
        <taxon>Bacillota</taxon>
        <taxon>Clostridia</taxon>
        <taxon>Eubacteriales</taxon>
        <taxon>Clostridiaceae</taxon>
        <taxon>Clostridium</taxon>
    </lineage>
</organism>
<dbReference type="RefSeq" id="WP_103081202.1">
    <property type="nucleotide sequence ID" value="NZ_CP021850.1"/>
</dbReference>
<evidence type="ECO:0000256" key="2">
    <source>
        <dbReference type="ARBA" id="ARBA00011322"/>
    </source>
</evidence>
<dbReference type="InterPro" id="IPR038729">
    <property type="entry name" value="Rad50/SbcC_AAA"/>
</dbReference>
<dbReference type="InterPro" id="IPR027417">
    <property type="entry name" value="P-loop_NTPase"/>
</dbReference>
<reference evidence="6 7" key="1">
    <citation type="submission" date="2017-06" db="EMBL/GenBank/DDBJ databases">
        <title>Investigating the central metabolism of Clostridium thermosuccinogenes.</title>
        <authorList>
            <person name="Koendjbiharie J.G."/>
            <person name="van Kranenburg R."/>
        </authorList>
    </citation>
    <scope>NUCLEOTIDE SEQUENCE [LARGE SCALE GENOMIC DNA]</scope>
    <source>
        <strain evidence="6 7">DSM 5806</strain>
    </source>
</reference>
<comment type="similarity">
    <text evidence="1">Belongs to the SMC family. SbcC subfamily.</text>
</comment>
<dbReference type="OrthoDB" id="267455at2"/>
<dbReference type="SUPFAM" id="SSF52540">
    <property type="entry name" value="P-loop containing nucleoside triphosphate hydrolases"/>
    <property type="match status" value="1"/>
</dbReference>
<feature type="coiled-coil region" evidence="4">
    <location>
        <begin position="200"/>
        <end position="254"/>
    </location>
</feature>
<dbReference type="GO" id="GO:0006302">
    <property type="term" value="P:double-strand break repair"/>
    <property type="evidence" value="ECO:0007669"/>
    <property type="project" value="InterPro"/>
</dbReference>
<dbReference type="AlphaFoldDB" id="A0A2K2FG76"/>
<dbReference type="GO" id="GO:0016887">
    <property type="term" value="F:ATP hydrolysis activity"/>
    <property type="evidence" value="ECO:0007669"/>
    <property type="project" value="InterPro"/>
</dbReference>
<name>A0A2K2FG76_9CLOT</name>
<keyword evidence="4" id="KW-0175">Coiled coil</keyword>
<proteinExistence type="inferred from homology"/>
<evidence type="ECO:0000259" key="5">
    <source>
        <dbReference type="Pfam" id="PF13476"/>
    </source>
</evidence>
<comment type="subunit">
    <text evidence="2">Heterodimer of SbcC and SbcD.</text>
</comment>
<feature type="coiled-coil region" evidence="4">
    <location>
        <begin position="294"/>
        <end position="324"/>
    </location>
</feature>
<evidence type="ECO:0000313" key="7">
    <source>
        <dbReference type="Proteomes" id="UP000236151"/>
    </source>
</evidence>
<evidence type="ECO:0000256" key="4">
    <source>
        <dbReference type="SAM" id="Coils"/>
    </source>
</evidence>
<dbReference type="Gene3D" id="3.40.50.300">
    <property type="entry name" value="P-loop containing nucleotide triphosphate hydrolases"/>
    <property type="match status" value="1"/>
</dbReference>
<dbReference type="PANTHER" id="PTHR32114:SF2">
    <property type="entry name" value="ABC TRANSPORTER ABCH.3"/>
    <property type="match status" value="1"/>
</dbReference>
<dbReference type="KEGG" id="cthd:CDO33_08405"/>
<keyword evidence="7" id="KW-1185">Reference proteome</keyword>
<evidence type="ECO:0000256" key="1">
    <source>
        <dbReference type="ARBA" id="ARBA00006930"/>
    </source>
</evidence>
<evidence type="ECO:0000313" key="6">
    <source>
        <dbReference type="EMBL" id="PNT99769.1"/>
    </source>
</evidence>
<gene>
    <name evidence="6" type="ORF">CDQ84_07950</name>
</gene>
<protein>
    <recommendedName>
        <fullName evidence="3">Nuclease SbcCD subunit C</fullName>
    </recommendedName>
</protein>
<accession>A0A2K2FG76</accession>
<dbReference type="EMBL" id="NIOJ01000016">
    <property type="protein sequence ID" value="PNT99769.1"/>
    <property type="molecule type" value="Genomic_DNA"/>
</dbReference>
<dbReference type="SUPFAM" id="SSF75712">
    <property type="entry name" value="Rad50 coiled-coil Zn hook"/>
    <property type="match status" value="1"/>
</dbReference>